<accession>A0ACD3APP7</accession>
<protein>
    <submittedName>
        <fullName evidence="1">Uncharacterized protein</fullName>
    </submittedName>
</protein>
<dbReference type="EMBL" id="ML208391">
    <property type="protein sequence ID" value="TFK66892.1"/>
    <property type="molecule type" value="Genomic_DNA"/>
</dbReference>
<evidence type="ECO:0000313" key="2">
    <source>
        <dbReference type="Proteomes" id="UP000308600"/>
    </source>
</evidence>
<keyword evidence="2" id="KW-1185">Reference proteome</keyword>
<name>A0ACD3APP7_9AGAR</name>
<proteinExistence type="predicted"/>
<dbReference type="Proteomes" id="UP000308600">
    <property type="component" value="Unassembled WGS sequence"/>
</dbReference>
<sequence>MGFAFRKLVALIGLLSVLASAAPDADSAQAPAPAPKDACAAIGGKTWVAPKDVRACYQSVKLDPKIKSNVIEVVNKTLAFHSSVNYQIQAPAPFNNDVHEDLAGDLAKISHTNYDSEYDFHIAVSRMTKRLNDGHCVWVNACYDSMFVNYLPIPLSLLVDSRGKQDVYIAKEAFTVASAEFADGIDFWQNSLPGNLKGQLASLSGAKVLTINGEAPFNAVNANAAIAGSYQGLGTRQNGYFSSYQRSSGGWNYLLGNFAQQALPLDDQVTLTILRVNQTRTETVTIPYHSRIGASSIKFNDTTSWRSGNCLAQPDTNGFDAYSDSFSPTPAGTITPVQKYQQQPLIASSQKKHLVNVMLDDTPLTDVVLPPQLIPGLPVLDGSQRIVQFYMLDDGKTGVMALGSFSDGDYDTFLNNLVNGLVNLKKQGATRLIADVSNNGGGWICAAHYLHRVISGPKSTTEPQPGLDTKTRAGPLAKLIVKTASDGGDPQARLLYNPINWSNANNTRFGANENWLDPSVDITVNGKKDSFSQRLGQECTAADFPTPPPEEALFDGSQIAIVSNGRCASSCSLFSITLSKEEGAKTVVIGGKQDVQQQYCGTVGGQSTDFETIDSEIKTAQLKDHELAPPDLLVNGVLGITWRLGFGVENTQQPEEWQNHPADINLPITSDLANNPLAIWKAVADRVWN</sequence>
<organism evidence="1 2">
    <name type="scientific">Pluteus cervinus</name>
    <dbReference type="NCBI Taxonomy" id="181527"/>
    <lineage>
        <taxon>Eukaryota</taxon>
        <taxon>Fungi</taxon>
        <taxon>Dikarya</taxon>
        <taxon>Basidiomycota</taxon>
        <taxon>Agaricomycotina</taxon>
        <taxon>Agaricomycetes</taxon>
        <taxon>Agaricomycetidae</taxon>
        <taxon>Agaricales</taxon>
        <taxon>Pluteineae</taxon>
        <taxon>Pluteaceae</taxon>
        <taxon>Pluteus</taxon>
    </lineage>
</organism>
<evidence type="ECO:0000313" key="1">
    <source>
        <dbReference type="EMBL" id="TFK66892.1"/>
    </source>
</evidence>
<gene>
    <name evidence="1" type="ORF">BDN72DRAFT_871423</name>
</gene>
<reference evidence="1 2" key="1">
    <citation type="journal article" date="2019" name="Nat. Ecol. Evol.">
        <title>Megaphylogeny resolves global patterns of mushroom evolution.</title>
        <authorList>
            <person name="Varga T."/>
            <person name="Krizsan K."/>
            <person name="Foldi C."/>
            <person name="Dima B."/>
            <person name="Sanchez-Garcia M."/>
            <person name="Sanchez-Ramirez S."/>
            <person name="Szollosi G.J."/>
            <person name="Szarkandi J.G."/>
            <person name="Papp V."/>
            <person name="Albert L."/>
            <person name="Andreopoulos W."/>
            <person name="Angelini C."/>
            <person name="Antonin V."/>
            <person name="Barry K.W."/>
            <person name="Bougher N.L."/>
            <person name="Buchanan P."/>
            <person name="Buyck B."/>
            <person name="Bense V."/>
            <person name="Catcheside P."/>
            <person name="Chovatia M."/>
            <person name="Cooper J."/>
            <person name="Damon W."/>
            <person name="Desjardin D."/>
            <person name="Finy P."/>
            <person name="Geml J."/>
            <person name="Haridas S."/>
            <person name="Hughes K."/>
            <person name="Justo A."/>
            <person name="Karasinski D."/>
            <person name="Kautmanova I."/>
            <person name="Kiss B."/>
            <person name="Kocsube S."/>
            <person name="Kotiranta H."/>
            <person name="LaButti K.M."/>
            <person name="Lechner B.E."/>
            <person name="Liimatainen K."/>
            <person name="Lipzen A."/>
            <person name="Lukacs Z."/>
            <person name="Mihaltcheva S."/>
            <person name="Morgado L.N."/>
            <person name="Niskanen T."/>
            <person name="Noordeloos M.E."/>
            <person name="Ohm R.A."/>
            <person name="Ortiz-Santana B."/>
            <person name="Ovrebo C."/>
            <person name="Racz N."/>
            <person name="Riley R."/>
            <person name="Savchenko A."/>
            <person name="Shiryaev A."/>
            <person name="Soop K."/>
            <person name="Spirin V."/>
            <person name="Szebenyi C."/>
            <person name="Tomsovsky M."/>
            <person name="Tulloss R.E."/>
            <person name="Uehling J."/>
            <person name="Grigoriev I.V."/>
            <person name="Vagvolgyi C."/>
            <person name="Papp T."/>
            <person name="Martin F.M."/>
            <person name="Miettinen O."/>
            <person name="Hibbett D.S."/>
            <person name="Nagy L.G."/>
        </authorList>
    </citation>
    <scope>NUCLEOTIDE SEQUENCE [LARGE SCALE GENOMIC DNA]</scope>
    <source>
        <strain evidence="1 2">NL-1719</strain>
    </source>
</reference>